<sequence>MSLANDVQEVARVIDSLEEFGAANGIPAEQSLRFGLALDELITNIISYGLAGRSDGIITLAIEHGGGVLRAELADNGPPFDPLAADAAPPVGDIETREVGGLGLTLVKSFMDRLDYRRADGFNRLTMEMKVKAA</sequence>
<proteinExistence type="predicted"/>
<keyword evidence="1" id="KW-0418">Kinase</keyword>
<dbReference type="AlphaFoldDB" id="A0A2W2BQL3"/>
<dbReference type="PANTHER" id="PTHR35526:SF6">
    <property type="entry name" value="SLR1861 PROTEIN"/>
    <property type="match status" value="1"/>
</dbReference>
<name>A0A2W2BQL3_9HYPH</name>
<dbReference type="EMBL" id="QKVK01000009">
    <property type="protein sequence ID" value="PZF75676.1"/>
    <property type="molecule type" value="Genomic_DNA"/>
</dbReference>
<dbReference type="InterPro" id="IPR050267">
    <property type="entry name" value="Anti-sigma-factor_SerPK"/>
</dbReference>
<keyword evidence="3" id="KW-0547">Nucleotide-binding</keyword>
<gene>
    <name evidence="3" type="ORF">DK847_17720</name>
</gene>
<dbReference type="InterPro" id="IPR003594">
    <property type="entry name" value="HATPase_dom"/>
</dbReference>
<dbReference type="PANTHER" id="PTHR35526">
    <property type="entry name" value="ANTI-SIGMA-F FACTOR RSBW-RELATED"/>
    <property type="match status" value="1"/>
</dbReference>
<feature type="domain" description="Histidine kinase/HSP90-like ATPase" evidence="2">
    <location>
        <begin position="4"/>
        <end position="128"/>
    </location>
</feature>
<evidence type="ECO:0000313" key="3">
    <source>
        <dbReference type="EMBL" id="PZF75676.1"/>
    </source>
</evidence>
<dbReference type="Pfam" id="PF13581">
    <property type="entry name" value="HATPase_c_2"/>
    <property type="match status" value="1"/>
</dbReference>
<dbReference type="Proteomes" id="UP000248795">
    <property type="component" value="Unassembled WGS sequence"/>
</dbReference>
<protein>
    <submittedName>
        <fullName evidence="3">ATP-binding protein</fullName>
    </submittedName>
</protein>
<keyword evidence="4" id="KW-1185">Reference proteome</keyword>
<dbReference type="Gene3D" id="3.30.565.10">
    <property type="entry name" value="Histidine kinase-like ATPase, C-terminal domain"/>
    <property type="match status" value="1"/>
</dbReference>
<evidence type="ECO:0000256" key="1">
    <source>
        <dbReference type="ARBA" id="ARBA00022527"/>
    </source>
</evidence>
<organism evidence="3 4">
    <name type="scientific">Aestuariivirga litoralis</name>
    <dbReference type="NCBI Taxonomy" id="2650924"/>
    <lineage>
        <taxon>Bacteria</taxon>
        <taxon>Pseudomonadati</taxon>
        <taxon>Pseudomonadota</taxon>
        <taxon>Alphaproteobacteria</taxon>
        <taxon>Hyphomicrobiales</taxon>
        <taxon>Aestuariivirgaceae</taxon>
        <taxon>Aestuariivirga</taxon>
    </lineage>
</organism>
<keyword evidence="1" id="KW-0808">Transferase</keyword>
<evidence type="ECO:0000259" key="2">
    <source>
        <dbReference type="Pfam" id="PF13581"/>
    </source>
</evidence>
<keyword evidence="1" id="KW-0723">Serine/threonine-protein kinase</keyword>
<dbReference type="InterPro" id="IPR036890">
    <property type="entry name" value="HATPase_C_sf"/>
</dbReference>
<dbReference type="GO" id="GO:0005524">
    <property type="term" value="F:ATP binding"/>
    <property type="evidence" value="ECO:0007669"/>
    <property type="project" value="UniProtKB-KW"/>
</dbReference>
<comment type="caution">
    <text evidence="3">The sequence shown here is derived from an EMBL/GenBank/DDBJ whole genome shotgun (WGS) entry which is preliminary data.</text>
</comment>
<dbReference type="SUPFAM" id="SSF55874">
    <property type="entry name" value="ATPase domain of HSP90 chaperone/DNA topoisomerase II/histidine kinase"/>
    <property type="match status" value="1"/>
</dbReference>
<reference evidence="4" key="1">
    <citation type="submission" date="2018-06" db="EMBL/GenBank/DDBJ databases">
        <title>Aestuariibacter litoralis strain KCTC 52945T.</title>
        <authorList>
            <person name="Li X."/>
            <person name="Salam N."/>
            <person name="Li J.-L."/>
            <person name="Chen Y.-M."/>
            <person name="Yang Z.-W."/>
            <person name="Zhang L.-Y."/>
            <person name="Han M.-X."/>
            <person name="Xiao M."/>
            <person name="Li W.-J."/>
        </authorList>
    </citation>
    <scope>NUCLEOTIDE SEQUENCE [LARGE SCALE GENOMIC DNA]</scope>
    <source>
        <strain evidence="4">KCTC 52945</strain>
    </source>
</reference>
<keyword evidence="3" id="KW-0067">ATP-binding</keyword>
<evidence type="ECO:0000313" key="4">
    <source>
        <dbReference type="Proteomes" id="UP000248795"/>
    </source>
</evidence>
<dbReference type="CDD" id="cd16936">
    <property type="entry name" value="HATPase_RsbW-like"/>
    <property type="match status" value="1"/>
</dbReference>
<dbReference type="GO" id="GO:0004674">
    <property type="term" value="F:protein serine/threonine kinase activity"/>
    <property type="evidence" value="ECO:0007669"/>
    <property type="project" value="UniProtKB-KW"/>
</dbReference>
<accession>A0A2W2BQL3</accession>